<feature type="compositionally biased region" description="Polar residues" evidence="1">
    <location>
        <begin position="139"/>
        <end position="153"/>
    </location>
</feature>
<organism evidence="2">
    <name type="scientific">Auxenochlorella protothecoides</name>
    <name type="common">Green microalga</name>
    <name type="synonym">Chlorella protothecoides</name>
    <dbReference type="NCBI Taxonomy" id="3075"/>
    <lineage>
        <taxon>Eukaryota</taxon>
        <taxon>Viridiplantae</taxon>
        <taxon>Chlorophyta</taxon>
        <taxon>core chlorophytes</taxon>
        <taxon>Trebouxiophyceae</taxon>
        <taxon>Chlorellales</taxon>
        <taxon>Chlorellaceae</taxon>
        <taxon>Auxenochlorella</taxon>
    </lineage>
</organism>
<evidence type="ECO:0000313" key="2">
    <source>
        <dbReference type="EMBL" id="JAT74089.1"/>
    </source>
</evidence>
<evidence type="ECO:0000256" key="1">
    <source>
        <dbReference type="SAM" id="MobiDB-lite"/>
    </source>
</evidence>
<protein>
    <submittedName>
        <fullName evidence="2">Uncharacterized protein</fullName>
    </submittedName>
</protein>
<dbReference type="EMBL" id="GDKF01004533">
    <property type="protein sequence ID" value="JAT74089.1"/>
    <property type="molecule type" value="Transcribed_RNA"/>
</dbReference>
<feature type="compositionally biased region" description="Basic residues" evidence="1">
    <location>
        <begin position="115"/>
        <end position="125"/>
    </location>
</feature>
<name>A0A1D2A4F7_AUXPR</name>
<accession>A0A1D2A4F7</accession>
<feature type="region of interest" description="Disordered" evidence="1">
    <location>
        <begin position="111"/>
        <end position="153"/>
    </location>
</feature>
<dbReference type="AlphaFoldDB" id="A0A1D2A4F7"/>
<sequence>MSSAVRTAGPSLLRLSQMGADMQCLRAFTFMQFRKIHSVQPHRGEPEAGCSIEEIKKAAKRTGDAAKDWIAGSNSHASQAMRVASENAEQVYESAKRALDETQTIGKERTEKVMSHLHHGAKTSTHRQLPDSAKESIAQHASETPANQSARPN</sequence>
<reference evidence="2" key="1">
    <citation type="submission" date="2015-08" db="EMBL/GenBank/DDBJ databases">
        <authorList>
            <person name="Babu N.S."/>
            <person name="Beckwith C.J."/>
            <person name="Beseler K.G."/>
            <person name="Brison A."/>
            <person name="Carone J.V."/>
            <person name="Caskin T.P."/>
            <person name="Diamond M."/>
            <person name="Durham M.E."/>
            <person name="Foxe J.M."/>
            <person name="Go M."/>
            <person name="Henderson B.A."/>
            <person name="Jones I.B."/>
            <person name="McGettigan J.A."/>
            <person name="Micheletti S.J."/>
            <person name="Nasrallah M.E."/>
            <person name="Ortiz D."/>
            <person name="Piller C.R."/>
            <person name="Privatt S.R."/>
            <person name="Schneider S.L."/>
            <person name="Sharp S."/>
            <person name="Smith T.C."/>
            <person name="Stanton J.D."/>
            <person name="Ullery H.E."/>
            <person name="Wilson R.J."/>
            <person name="Serrano M.G."/>
            <person name="Buck G."/>
            <person name="Lee V."/>
            <person name="Wang Y."/>
            <person name="Carvalho R."/>
            <person name="Voegtly L."/>
            <person name="Shi R."/>
            <person name="Duckworth R."/>
            <person name="Johnson A."/>
            <person name="Loviza R."/>
            <person name="Walstead R."/>
            <person name="Shah Z."/>
            <person name="Kiflezghi M."/>
            <person name="Wade K."/>
            <person name="Ball S.L."/>
            <person name="Bradley K.W."/>
            <person name="Asai D.J."/>
            <person name="Bowman C.A."/>
            <person name="Russell D.A."/>
            <person name="Pope W.H."/>
            <person name="Jacobs-Sera D."/>
            <person name="Hendrix R.W."/>
            <person name="Hatfull G.F."/>
        </authorList>
    </citation>
    <scope>NUCLEOTIDE SEQUENCE</scope>
</reference>
<gene>
    <name evidence="2" type="ORF">g.66312</name>
</gene>
<proteinExistence type="predicted"/>